<gene>
    <name evidence="3" type="ORF">DFR76_110358</name>
</gene>
<reference evidence="3 4" key="1">
    <citation type="submission" date="2018-07" db="EMBL/GenBank/DDBJ databases">
        <title>Genomic Encyclopedia of Type Strains, Phase IV (KMG-IV): sequencing the most valuable type-strain genomes for metagenomic binning, comparative biology and taxonomic classification.</title>
        <authorList>
            <person name="Goeker M."/>
        </authorList>
    </citation>
    <scope>NUCLEOTIDE SEQUENCE [LARGE SCALE GENOMIC DNA]</scope>
    <source>
        <strain evidence="3 4">DSM 44290</strain>
    </source>
</reference>
<dbReference type="EMBL" id="QQBC01000010">
    <property type="protein sequence ID" value="RDI63661.1"/>
    <property type="molecule type" value="Genomic_DNA"/>
</dbReference>
<dbReference type="Proteomes" id="UP000254869">
    <property type="component" value="Unassembled WGS sequence"/>
</dbReference>
<organism evidence="3 4">
    <name type="scientific">Nocardia pseudobrasiliensis</name>
    <dbReference type="NCBI Taxonomy" id="45979"/>
    <lineage>
        <taxon>Bacteria</taxon>
        <taxon>Bacillati</taxon>
        <taxon>Actinomycetota</taxon>
        <taxon>Actinomycetes</taxon>
        <taxon>Mycobacteriales</taxon>
        <taxon>Nocardiaceae</taxon>
        <taxon>Nocardia</taxon>
    </lineage>
</organism>
<evidence type="ECO:0000256" key="2">
    <source>
        <dbReference type="SAM" id="SignalP"/>
    </source>
</evidence>
<feature type="region of interest" description="Disordered" evidence="1">
    <location>
        <begin position="225"/>
        <end position="249"/>
    </location>
</feature>
<dbReference type="SUPFAM" id="SSF53850">
    <property type="entry name" value="Periplasmic binding protein-like II"/>
    <property type="match status" value="1"/>
</dbReference>
<feature type="chain" id="PRO_5016605458" evidence="2">
    <location>
        <begin position="22"/>
        <end position="458"/>
    </location>
</feature>
<protein>
    <submittedName>
        <fullName evidence="3">Alpha-glucoside transport system substrate-binding protein</fullName>
    </submittedName>
</protein>
<evidence type="ECO:0000256" key="1">
    <source>
        <dbReference type="SAM" id="MobiDB-lite"/>
    </source>
</evidence>
<proteinExistence type="predicted"/>
<dbReference type="PROSITE" id="PS51257">
    <property type="entry name" value="PROKAR_LIPOPROTEIN"/>
    <property type="match status" value="1"/>
</dbReference>
<accession>A0A370I0E9</accession>
<dbReference type="STRING" id="1210086.GCA_001613105_07024"/>
<keyword evidence="2" id="KW-0732">Signal</keyword>
<name>A0A370I0E9_9NOCA</name>
<comment type="caution">
    <text evidence="3">The sequence shown here is derived from an EMBL/GenBank/DDBJ whole genome shotgun (WGS) entry which is preliminary data.</text>
</comment>
<keyword evidence="4" id="KW-1185">Reference proteome</keyword>
<evidence type="ECO:0000313" key="3">
    <source>
        <dbReference type="EMBL" id="RDI63661.1"/>
    </source>
</evidence>
<feature type="signal peptide" evidence="2">
    <location>
        <begin position="1"/>
        <end position="21"/>
    </location>
</feature>
<dbReference type="Gene3D" id="3.40.190.10">
    <property type="entry name" value="Periplasmic binding protein-like II"/>
    <property type="match status" value="2"/>
</dbReference>
<dbReference type="RefSeq" id="WP_068006805.1">
    <property type="nucleotide sequence ID" value="NZ_QQBC01000010.1"/>
</dbReference>
<dbReference type="AlphaFoldDB" id="A0A370I0E9"/>
<evidence type="ECO:0000313" key="4">
    <source>
        <dbReference type="Proteomes" id="UP000254869"/>
    </source>
</evidence>
<sequence length="458" mass="49620">MATRRVVLRAGLVLPVAAACASDPGRGGSDALRVAVPWSGSELAAFQAVLAGIRTTADGVPGYPHPVEVVPLGDDIDIALNAGGREAPDIVMLPDAGRVQELAGTKLRAVGDSLWQNQGRPRYPAPWWDLLRHRGFDAVSQFGVPFKSANKSLVWYDRTAFLRDADLTRVDPATDPPRGWTLAEWPTKMREFATSERGLLALGGADGWMLADMFANVLRSTSPGDYEDLARPPENDSGTAPPRPRRDWRRPGVRASLLVLGGLWGEPAAFHGGVAAPLRRQFPDAVRDVFQHRNAMMVVAPDFAEPIVRRCLRADGRSDVSVGVMPFPAVDRGYRVPNIGGGDVMVVTAAASDRAEQLVAALAAPTAPLPWLTRYGGFVAPSDETPRPASYEGIFRAVDTRLNSWDIFDFADLIGPIGRRNGLWRVLTDFLVDVGYRRRGRLDEAVDLALAALDRSAP</sequence>